<proteinExistence type="predicted"/>
<dbReference type="GO" id="GO:0019005">
    <property type="term" value="C:SCF ubiquitin ligase complex"/>
    <property type="evidence" value="ECO:0007669"/>
    <property type="project" value="TreeGrafter"/>
</dbReference>
<feature type="region of interest" description="Disordered" evidence="1">
    <location>
        <begin position="193"/>
        <end position="236"/>
    </location>
</feature>
<gene>
    <name evidence="2" type="ORF">LOC62_06G008525</name>
</gene>
<dbReference type="Gene3D" id="3.80.10.10">
    <property type="entry name" value="Ribonuclease Inhibitor"/>
    <property type="match status" value="1"/>
</dbReference>
<evidence type="ECO:0000313" key="2">
    <source>
        <dbReference type="EMBL" id="WOO85020.1"/>
    </source>
</evidence>
<dbReference type="InterPro" id="IPR032675">
    <property type="entry name" value="LRR_dom_sf"/>
</dbReference>
<dbReference type="EMBL" id="CP086719">
    <property type="protein sequence ID" value="WOO85020.1"/>
    <property type="molecule type" value="Genomic_DNA"/>
</dbReference>
<organism evidence="2 3">
    <name type="scientific">Vanrija pseudolonga</name>
    <dbReference type="NCBI Taxonomy" id="143232"/>
    <lineage>
        <taxon>Eukaryota</taxon>
        <taxon>Fungi</taxon>
        <taxon>Dikarya</taxon>
        <taxon>Basidiomycota</taxon>
        <taxon>Agaricomycotina</taxon>
        <taxon>Tremellomycetes</taxon>
        <taxon>Trichosporonales</taxon>
        <taxon>Trichosporonaceae</taxon>
        <taxon>Vanrija</taxon>
    </lineage>
</organism>
<reference evidence="2" key="1">
    <citation type="submission" date="2023-10" db="EMBL/GenBank/DDBJ databases">
        <authorList>
            <person name="Noh H."/>
        </authorList>
    </citation>
    <scope>NUCLEOTIDE SEQUENCE</scope>
    <source>
        <strain evidence="2">DUCC4014</strain>
    </source>
</reference>
<feature type="region of interest" description="Disordered" evidence="1">
    <location>
        <begin position="332"/>
        <end position="398"/>
    </location>
</feature>
<feature type="compositionally biased region" description="Basic and acidic residues" evidence="1">
    <location>
        <begin position="350"/>
        <end position="366"/>
    </location>
</feature>
<accession>A0AAF1BP31</accession>
<feature type="region of interest" description="Disordered" evidence="1">
    <location>
        <begin position="569"/>
        <end position="606"/>
    </location>
</feature>
<dbReference type="RefSeq" id="XP_062631046.1">
    <property type="nucleotide sequence ID" value="XM_062775062.1"/>
</dbReference>
<sequence length="978" mass="106164">MDTAAALAHQAQAAASIIDNNNNDNGTTIPTTSAGSPTPRFDQLPIEVLSLVASLCAPAFYPPAPPTHAISVPEAHVVASLDPHPPTPAVAKTISSSTLTCSHVLEAARPWLWENVDVLSGRGWLSVVNALTEEVEDKVDEMDGEDVEQRLAEAFVGHENAHSSSSGSDGSTNGSAHGTPKLDAAFAHRDDVLPDTPVASSSSSAAASAPLPPASSGQQPDSIAPSQPLPLPLGLGKGKPPLARSVTINAQVAEAFIESVRNEPMSAGPASHRFGPAPQPRRLSMLITPPGSRTTSPAGPRLRGRSRSPRRGLDFSTEGITSVLQRSLSLSLPGDQRPFARHSSLSHSRVFRDDDEHEEDVGHRESLMAGMRTPPNLESPPAEQAEEDPTPNVNPELLPPPGPYIRHLSFTNFRTIGSRRSQDEAVRGRYVTAGRLEGVIKNTPNLRSLCMTEYVDSALSYAVVEEIFFRGYPKPKLFRNRSSSKSPATIRARSVSVAPVAIGSQHLNIEEQMDPPRPTYVPYEDETDEEKWKRRRVFSPLEALDLTGCVSRNFTEAVDEFGENWLSMGIQEESEDEDRHRGRSRRRLTIDSSTDEDEESKPLAERRTRRPLFSALRRLSLRTCTTLSGPFIQNLITVMPNLTHLDLSATRVTDSLLQHLIDNCPRGLRLQSLSLARCPRLDPRVVVDFLIESPAARNLIELNLFVNPTQGNAIEEEDMFRLIQEAPCFKSGRLRYLDISSAGVTAAHLEPNVFPPQPSLVSLGLSHIPTLRLRPIAAFLQNLAPGVEVLTLAGTALSDLRPGATTMQNTLALLSDMINPLTKLPFSIGGLGLLSGSNFNKPNLSAGPTRLRVIELSSGVRRAIAPSPEWMVVQSKGGRGWCVDMTAGWIPTDTIDTWGYVPAPGPATVGEGLAKLSFVRHLPFSHPRRKYLTQLSDLKGRVTSNVGWHSRKMEIIKGEGMMGREDGMGGVGAFAFDD</sequence>
<keyword evidence="3" id="KW-1185">Reference proteome</keyword>
<dbReference type="PANTHER" id="PTHR13318">
    <property type="entry name" value="PARTNER OF PAIRED, ISOFORM B-RELATED"/>
    <property type="match status" value="1"/>
</dbReference>
<dbReference type="SUPFAM" id="SSF52047">
    <property type="entry name" value="RNI-like"/>
    <property type="match status" value="1"/>
</dbReference>
<feature type="region of interest" description="Disordered" evidence="1">
    <location>
        <begin position="264"/>
        <end position="317"/>
    </location>
</feature>
<feature type="region of interest" description="Disordered" evidence="1">
    <location>
        <begin position="19"/>
        <end position="38"/>
    </location>
</feature>
<name>A0AAF1BP31_9TREE</name>
<feature type="compositionally biased region" description="Low complexity" evidence="1">
    <location>
        <begin position="199"/>
        <end position="209"/>
    </location>
</feature>
<dbReference type="Proteomes" id="UP000827549">
    <property type="component" value="Chromosome 6"/>
</dbReference>
<dbReference type="GO" id="GO:0031146">
    <property type="term" value="P:SCF-dependent proteasomal ubiquitin-dependent protein catabolic process"/>
    <property type="evidence" value="ECO:0007669"/>
    <property type="project" value="TreeGrafter"/>
</dbReference>
<dbReference type="PANTHER" id="PTHR13318:SF95">
    <property type="entry name" value="F-BOX PROTEIN YLR352W"/>
    <property type="match status" value="1"/>
</dbReference>
<feature type="compositionally biased region" description="Low complexity" evidence="1">
    <location>
        <begin position="163"/>
        <end position="175"/>
    </location>
</feature>
<protein>
    <submittedName>
        <fullName evidence="2">Uncharacterized protein</fullName>
    </submittedName>
</protein>
<dbReference type="GeneID" id="87811690"/>
<evidence type="ECO:0000256" key="1">
    <source>
        <dbReference type="SAM" id="MobiDB-lite"/>
    </source>
</evidence>
<feature type="region of interest" description="Disordered" evidence="1">
    <location>
        <begin position="158"/>
        <end position="181"/>
    </location>
</feature>
<evidence type="ECO:0000313" key="3">
    <source>
        <dbReference type="Proteomes" id="UP000827549"/>
    </source>
</evidence>
<feature type="compositionally biased region" description="Polar residues" evidence="1">
    <location>
        <begin position="26"/>
        <end position="36"/>
    </location>
</feature>
<dbReference type="AlphaFoldDB" id="A0AAF1BP31"/>